<dbReference type="Proteomes" id="UP001170624">
    <property type="component" value="Unassembled WGS sequence"/>
</dbReference>
<reference evidence="3" key="1">
    <citation type="submission" date="2023-07" db="EMBL/GenBank/DDBJ databases">
        <title>Genome content predicts the carbon catabolic preferences of heterotrophic bacteria.</title>
        <authorList>
            <person name="Gralka M."/>
        </authorList>
    </citation>
    <scope>NUCLEOTIDE SEQUENCE</scope>
    <source>
        <strain evidence="3">G2M05</strain>
    </source>
</reference>
<evidence type="ECO:0000256" key="1">
    <source>
        <dbReference type="SAM" id="Phobius"/>
    </source>
</evidence>
<comment type="caution">
    <text evidence="3">The sequence shown here is derived from an EMBL/GenBank/DDBJ whole genome shotgun (WGS) entry which is preliminary data.</text>
</comment>
<evidence type="ECO:0000313" key="4">
    <source>
        <dbReference type="Proteomes" id="UP001170624"/>
    </source>
</evidence>
<protein>
    <submittedName>
        <fullName evidence="3">DUF2867 domain-containing protein</fullName>
    </submittedName>
</protein>
<dbReference type="InterPro" id="IPR051207">
    <property type="entry name" value="ComplexI_NDUFA9_subunit"/>
</dbReference>
<dbReference type="Pfam" id="PF13460">
    <property type="entry name" value="NAD_binding_10"/>
    <property type="match status" value="1"/>
</dbReference>
<name>A0AAW7Y4J4_9GAMM</name>
<feature type="transmembrane region" description="Helical" evidence="1">
    <location>
        <begin position="442"/>
        <end position="465"/>
    </location>
</feature>
<dbReference type="AlphaFoldDB" id="A0AAW7Y4J4"/>
<feature type="domain" description="NAD(P)-binding" evidence="2">
    <location>
        <begin position="9"/>
        <end position="140"/>
    </location>
</feature>
<keyword evidence="1" id="KW-1133">Transmembrane helix</keyword>
<keyword evidence="1" id="KW-0812">Transmembrane</keyword>
<dbReference type="EMBL" id="JAUOPU010000005">
    <property type="protein sequence ID" value="MDO6542384.1"/>
    <property type="molecule type" value="Genomic_DNA"/>
</dbReference>
<dbReference type="Pfam" id="PF11066">
    <property type="entry name" value="DUF2867"/>
    <property type="match status" value="1"/>
</dbReference>
<evidence type="ECO:0000259" key="2">
    <source>
        <dbReference type="Pfam" id="PF13460"/>
    </source>
</evidence>
<dbReference type="RefSeq" id="WP_303498841.1">
    <property type="nucleotide sequence ID" value="NZ_JAUOPU010000005.1"/>
</dbReference>
<dbReference type="InterPro" id="IPR021295">
    <property type="entry name" value="DUF2867"/>
</dbReference>
<dbReference type="PANTHER" id="PTHR12126">
    <property type="entry name" value="NADH-UBIQUINONE OXIDOREDUCTASE 39 KDA SUBUNIT-RELATED"/>
    <property type="match status" value="1"/>
</dbReference>
<dbReference type="InterPro" id="IPR016040">
    <property type="entry name" value="NAD(P)-bd_dom"/>
</dbReference>
<dbReference type="GO" id="GO:0044877">
    <property type="term" value="F:protein-containing complex binding"/>
    <property type="evidence" value="ECO:0007669"/>
    <property type="project" value="TreeGrafter"/>
</dbReference>
<gene>
    <name evidence="3" type="ORF">Q4568_07565</name>
</gene>
<sequence length="488" mass="54921">MIKTVLVVGASGYIGSHLVPELANNGYHVKATGRSLSLMQKRGWGNIHNIELIELDLSLKTDLTPILEGVDAVFFLVHGMAHGHDFIEYELDVARHFSFALKQSQIQRVIYLGALQPDHGHSKHLAARKATGEILRESGKIVTELRSGIIIGPGSAAFEVMRDFVYHLPIMFTPKWVRSRNSPIALRNLLYYLTELLHFMPSRHQILDVSGPEPLTYSQQMKQLGTLMGKNIHIVPLPFLSPKLAAQWLRVITSVPTDIAKALIGGLQHDLTAHGEAIQALIPQYLLTYDEAVEEALAHEEEVVRSEMWGFDPDALARWNKGFGYYPKHAGYTLKTDASKEDLWKVVTQIGGKQGYFYANGLWRIREWLDALLGGNALKRTPRTGDEGSLKLGDYIDSWKVINIHKNRFLSLLFGMKAPGLGRLEFSIDDHGDYRTIDIRAWWHPAGFMGLLYWFAMMPAHLFIFRGMTFALVKACKAQAKEGKTITQ</sequence>
<dbReference type="PANTHER" id="PTHR12126:SF11">
    <property type="entry name" value="NADH DEHYDROGENASE [UBIQUINONE] 1 ALPHA SUBCOMPLEX SUBUNIT 9, MITOCHONDRIAL"/>
    <property type="match status" value="1"/>
</dbReference>
<organism evidence="3 4">
    <name type="scientific">Photobacterium sanguinicancri</name>
    <dbReference type="NCBI Taxonomy" id="875932"/>
    <lineage>
        <taxon>Bacteria</taxon>
        <taxon>Pseudomonadati</taxon>
        <taxon>Pseudomonadota</taxon>
        <taxon>Gammaproteobacteria</taxon>
        <taxon>Vibrionales</taxon>
        <taxon>Vibrionaceae</taxon>
        <taxon>Photobacterium</taxon>
    </lineage>
</organism>
<accession>A0AAW7Y4J4</accession>
<dbReference type="SUPFAM" id="SSF51735">
    <property type="entry name" value="NAD(P)-binding Rossmann-fold domains"/>
    <property type="match status" value="1"/>
</dbReference>
<proteinExistence type="predicted"/>
<evidence type="ECO:0000313" key="3">
    <source>
        <dbReference type="EMBL" id="MDO6542384.1"/>
    </source>
</evidence>
<dbReference type="InterPro" id="IPR036291">
    <property type="entry name" value="NAD(P)-bd_dom_sf"/>
</dbReference>
<keyword evidence="1" id="KW-0472">Membrane</keyword>
<dbReference type="Gene3D" id="3.40.50.720">
    <property type="entry name" value="NAD(P)-binding Rossmann-like Domain"/>
    <property type="match status" value="1"/>
</dbReference>